<dbReference type="SUPFAM" id="SSF48452">
    <property type="entry name" value="TPR-like"/>
    <property type="match status" value="1"/>
</dbReference>
<dbReference type="InterPro" id="IPR019734">
    <property type="entry name" value="TPR_rpt"/>
</dbReference>
<dbReference type="Proteomes" id="UP001501083">
    <property type="component" value="Unassembled WGS sequence"/>
</dbReference>
<name>A0ABP9L6E5_9GAMM</name>
<dbReference type="Gene3D" id="1.25.40.10">
    <property type="entry name" value="Tetratricopeptide repeat domain"/>
    <property type="match status" value="1"/>
</dbReference>
<evidence type="ECO:0000256" key="3">
    <source>
        <dbReference type="SAM" id="SignalP"/>
    </source>
</evidence>
<reference evidence="5" key="1">
    <citation type="journal article" date="2019" name="Int. J. Syst. Evol. Microbiol.">
        <title>The Global Catalogue of Microorganisms (GCM) 10K type strain sequencing project: providing services to taxonomists for standard genome sequencing and annotation.</title>
        <authorList>
            <consortium name="The Broad Institute Genomics Platform"/>
            <consortium name="The Broad Institute Genome Sequencing Center for Infectious Disease"/>
            <person name="Wu L."/>
            <person name="Ma J."/>
        </authorList>
    </citation>
    <scope>NUCLEOTIDE SEQUENCE [LARGE SCALE GENOMIC DNA]</scope>
    <source>
        <strain evidence="5">JCM 19212</strain>
    </source>
</reference>
<dbReference type="SMART" id="SM00028">
    <property type="entry name" value="TPR"/>
    <property type="match status" value="2"/>
</dbReference>
<dbReference type="PROSITE" id="PS51257">
    <property type="entry name" value="PROKAR_LIPOPROTEIN"/>
    <property type="match status" value="1"/>
</dbReference>
<evidence type="ECO:0000313" key="5">
    <source>
        <dbReference type="Proteomes" id="UP001501083"/>
    </source>
</evidence>
<dbReference type="RefSeq" id="WP_158982483.1">
    <property type="nucleotide sequence ID" value="NZ_BAABKY010000001.1"/>
</dbReference>
<evidence type="ECO:0000256" key="2">
    <source>
        <dbReference type="SAM" id="MobiDB-lite"/>
    </source>
</evidence>
<feature type="signal peptide" evidence="3">
    <location>
        <begin position="1"/>
        <end position="20"/>
    </location>
</feature>
<dbReference type="EMBL" id="BAABKY010000001">
    <property type="protein sequence ID" value="GAA5071388.1"/>
    <property type="molecule type" value="Genomic_DNA"/>
</dbReference>
<gene>
    <name evidence="4" type="ORF">GCM10025759_10420</name>
</gene>
<evidence type="ECO:0000256" key="1">
    <source>
        <dbReference type="SAM" id="Coils"/>
    </source>
</evidence>
<dbReference type="Pfam" id="PF14559">
    <property type="entry name" value="TPR_19"/>
    <property type="match status" value="1"/>
</dbReference>
<feature type="chain" id="PRO_5045084467" description="Tetratricopeptide repeat protein" evidence="3">
    <location>
        <begin position="21"/>
        <end position="174"/>
    </location>
</feature>
<keyword evidence="3" id="KW-0732">Signal</keyword>
<protein>
    <recommendedName>
        <fullName evidence="6">Tetratricopeptide repeat protein</fullName>
    </recommendedName>
</protein>
<keyword evidence="1" id="KW-0175">Coiled coil</keyword>
<proteinExistence type="predicted"/>
<feature type="region of interest" description="Disordered" evidence="2">
    <location>
        <begin position="152"/>
        <end position="174"/>
    </location>
</feature>
<accession>A0ABP9L6E5</accession>
<feature type="coiled-coil region" evidence="1">
    <location>
        <begin position="96"/>
        <end position="123"/>
    </location>
</feature>
<organism evidence="4 5">
    <name type="scientific">Lysobacter panacisoli</name>
    <dbReference type="NCBI Taxonomy" id="1255263"/>
    <lineage>
        <taxon>Bacteria</taxon>
        <taxon>Pseudomonadati</taxon>
        <taxon>Pseudomonadota</taxon>
        <taxon>Gammaproteobacteria</taxon>
        <taxon>Lysobacterales</taxon>
        <taxon>Lysobacteraceae</taxon>
        <taxon>Lysobacter</taxon>
    </lineage>
</organism>
<keyword evidence="5" id="KW-1185">Reference proteome</keyword>
<comment type="caution">
    <text evidence="4">The sequence shown here is derived from an EMBL/GenBank/DDBJ whole genome shotgun (WGS) entry which is preliminary data.</text>
</comment>
<sequence length="174" mass="18720">MNAVRITVATGLLGLLAACATTPPTPQPTFDAVAAVAAIRATGGAANSELDVQPIRDPQVEDLREEADRLERAGQYPQAATALDHALQINPDDPALLQERAEAALLMKQLDEAERYARQALQRGSKVGPLCRRHMETIAQVRQARPIPIEVPGEGVADARRDRDACTVSAPPRY</sequence>
<evidence type="ECO:0008006" key="6">
    <source>
        <dbReference type="Google" id="ProtNLM"/>
    </source>
</evidence>
<evidence type="ECO:0000313" key="4">
    <source>
        <dbReference type="EMBL" id="GAA5071388.1"/>
    </source>
</evidence>
<dbReference type="InterPro" id="IPR011990">
    <property type="entry name" value="TPR-like_helical_dom_sf"/>
</dbReference>